<proteinExistence type="predicted"/>
<comment type="caution">
    <text evidence="1">The sequence shown here is derived from an EMBL/GenBank/DDBJ whole genome shotgun (WGS) entry which is preliminary data.</text>
</comment>
<organism evidence="1 2">
    <name type="scientific">Hungatella hathewayi</name>
    <dbReference type="NCBI Taxonomy" id="154046"/>
    <lineage>
        <taxon>Bacteria</taxon>
        <taxon>Bacillati</taxon>
        <taxon>Bacillota</taxon>
        <taxon>Clostridia</taxon>
        <taxon>Lachnospirales</taxon>
        <taxon>Lachnospiraceae</taxon>
        <taxon>Hungatella</taxon>
    </lineage>
</organism>
<gene>
    <name evidence="1" type="ORF">CE91St55_51400</name>
</gene>
<protein>
    <submittedName>
        <fullName evidence="1">Uncharacterized protein</fullName>
    </submittedName>
</protein>
<evidence type="ECO:0000313" key="1">
    <source>
        <dbReference type="EMBL" id="GKH03159.1"/>
    </source>
</evidence>
<dbReference type="AlphaFoldDB" id="A0AA37NEP0"/>
<dbReference type="Proteomes" id="UP001055091">
    <property type="component" value="Unassembled WGS sequence"/>
</dbReference>
<dbReference type="EMBL" id="BQNJ01000002">
    <property type="protein sequence ID" value="GKH03159.1"/>
    <property type="molecule type" value="Genomic_DNA"/>
</dbReference>
<sequence length="446" mass="51212">MKEAQAGQETAAPGERYVGKEKSMSVGFTCQAVVKDKRFVKQMIRMLGEEKRYEVRQEEDYMRVGFCRLGDLFFQFGSGLDGEIPTQMVYGECTSSLAGAGFHAAAVRFVEELARETEMEIILSDETGYGDDHDFDRMREEHFYGWLKNLVSVCREREEQWPEAVSFGLCWDLDQYTPEEVPGTVFTPFGRFSIQKIVGWVEQEGIEPFAKEFFIWNEPGRDAGYYRNTALSLMWEECYFMPGSRSGRDRRINDRIIDDLERSLLLDRSLPFPAEEYITLCRLNEREPESVADVPVYEADYPIGYRRGNVREKIGSMTFVIPGSYLYEYDEDGNSHSWYDDLEEGWHAVRITALKSREESPEITERIFSGADGEPVDGENGCLKYRFAFAGTVEPETEEAYSQYVGEVAGGYQIALITASCEHREDEWAEAFFRSVAHSPEAKLEK</sequence>
<evidence type="ECO:0000313" key="2">
    <source>
        <dbReference type="Proteomes" id="UP001055091"/>
    </source>
</evidence>
<accession>A0AA37NEP0</accession>
<reference evidence="1" key="1">
    <citation type="submission" date="2022-01" db="EMBL/GenBank/DDBJ databases">
        <title>Novel bile acid biosynthetic pathways are enriched in the microbiome of centenarians.</title>
        <authorList>
            <person name="Sato Y."/>
            <person name="Atarashi K."/>
            <person name="Plichta R.D."/>
            <person name="Arai Y."/>
            <person name="Sasajima S."/>
            <person name="Kearney M.S."/>
            <person name="Suda W."/>
            <person name="Takeshita K."/>
            <person name="Sasaki T."/>
            <person name="Okamoto S."/>
            <person name="Skelly N.A."/>
            <person name="Okamura Y."/>
            <person name="Vlamakis H."/>
            <person name="Li Y."/>
            <person name="Tanoue T."/>
            <person name="Takei H."/>
            <person name="Nittono H."/>
            <person name="Narushima S."/>
            <person name="Irie J."/>
            <person name="Itoh H."/>
            <person name="Moriya K."/>
            <person name="Sugiura Y."/>
            <person name="Suematsu M."/>
            <person name="Moritoki N."/>
            <person name="Shibata S."/>
            <person name="Littman R.D."/>
            <person name="Fischbach A.M."/>
            <person name="Uwamino Y."/>
            <person name="Inoue T."/>
            <person name="Honda A."/>
            <person name="Hattori M."/>
            <person name="Murai T."/>
            <person name="Xavier J.R."/>
            <person name="Hirose N."/>
            <person name="Honda K."/>
        </authorList>
    </citation>
    <scope>NUCLEOTIDE SEQUENCE</scope>
    <source>
        <strain evidence="1">CE91-St55</strain>
    </source>
</reference>
<name>A0AA37NEP0_9FIRM</name>